<sequence length="276" mass="31009">MGLLMIPIIEEDSLSVLSGKGNTDIIREMGFGPSSHGDSTNRARSRGRKWERGWGNGKQRARLDGKLVSFVKFLEQKVPRNSVAVAVVVHIRSISRTNPAETRDEKSSKLCLFIEILLEYLHETGEYISPVVYLLGPANGPTIRKRRDMVVARGLISILFAPPYCYSNAIVLRSERDGDKLPEAMIDRHGKGTSRGSKKIIKRKDKVRGRSKKCGTTEEGRQVYYSGACARVPKRTVGSLPKHHCRYEDVGSNLEEHQRQWQMTANARACLAFSRK</sequence>
<evidence type="ECO:0000256" key="1">
    <source>
        <dbReference type="SAM" id="MobiDB-lite"/>
    </source>
</evidence>
<feature type="compositionally biased region" description="Basic residues" evidence="1">
    <location>
        <begin position="196"/>
        <end position="212"/>
    </location>
</feature>
<feature type="region of interest" description="Disordered" evidence="1">
    <location>
        <begin position="29"/>
        <end position="56"/>
    </location>
</feature>
<reference evidence="2" key="1">
    <citation type="journal article" date="2020" name="G3 (Bethesda)">
        <title>High-Quality Assemblies for Three Invasive Social Wasps from the &lt;i&gt;Vespula&lt;/i&gt; Genus.</title>
        <authorList>
            <person name="Harrop T.W.R."/>
            <person name="Guhlin J."/>
            <person name="McLaughlin G.M."/>
            <person name="Permina E."/>
            <person name="Stockwell P."/>
            <person name="Gilligan J."/>
            <person name="Le Lec M.F."/>
            <person name="Gruber M.A.M."/>
            <person name="Quinn O."/>
            <person name="Lovegrove M."/>
            <person name="Duncan E.J."/>
            <person name="Remnant E.J."/>
            <person name="Van Eeckhoven J."/>
            <person name="Graham B."/>
            <person name="Knapp R.A."/>
            <person name="Langford K.W."/>
            <person name="Kronenberg Z."/>
            <person name="Press M.O."/>
            <person name="Eacker S.M."/>
            <person name="Wilson-Rankin E.E."/>
            <person name="Purcell J."/>
            <person name="Lester P.J."/>
            <person name="Dearden P.K."/>
        </authorList>
    </citation>
    <scope>NUCLEOTIDE SEQUENCE</scope>
    <source>
        <strain evidence="2">Marl-1</strain>
    </source>
</reference>
<dbReference type="AlphaFoldDB" id="A0A834JER9"/>
<evidence type="ECO:0000313" key="3">
    <source>
        <dbReference type="Proteomes" id="UP000614350"/>
    </source>
</evidence>
<protein>
    <submittedName>
        <fullName evidence="2">Uncharacterized protein</fullName>
    </submittedName>
</protein>
<name>A0A834JER9_VESVU</name>
<dbReference type="Proteomes" id="UP000614350">
    <property type="component" value="Unassembled WGS sequence"/>
</dbReference>
<gene>
    <name evidence="2" type="ORF">HZH66_011132</name>
</gene>
<accession>A0A834JER9</accession>
<organism evidence="2 3">
    <name type="scientific">Vespula vulgaris</name>
    <name type="common">Yellow jacket</name>
    <name type="synonym">Wasp</name>
    <dbReference type="NCBI Taxonomy" id="7454"/>
    <lineage>
        <taxon>Eukaryota</taxon>
        <taxon>Metazoa</taxon>
        <taxon>Ecdysozoa</taxon>
        <taxon>Arthropoda</taxon>
        <taxon>Hexapoda</taxon>
        <taxon>Insecta</taxon>
        <taxon>Pterygota</taxon>
        <taxon>Neoptera</taxon>
        <taxon>Endopterygota</taxon>
        <taxon>Hymenoptera</taxon>
        <taxon>Apocrita</taxon>
        <taxon>Aculeata</taxon>
        <taxon>Vespoidea</taxon>
        <taxon>Vespidae</taxon>
        <taxon>Vespinae</taxon>
        <taxon>Vespula</taxon>
    </lineage>
</organism>
<feature type="region of interest" description="Disordered" evidence="1">
    <location>
        <begin position="184"/>
        <end position="212"/>
    </location>
</feature>
<evidence type="ECO:0000313" key="2">
    <source>
        <dbReference type="EMBL" id="KAF7386680.1"/>
    </source>
</evidence>
<proteinExistence type="predicted"/>
<dbReference type="EMBL" id="JACSEA010000013">
    <property type="protein sequence ID" value="KAF7386680.1"/>
    <property type="molecule type" value="Genomic_DNA"/>
</dbReference>
<keyword evidence="3" id="KW-1185">Reference proteome</keyword>
<comment type="caution">
    <text evidence="2">The sequence shown here is derived from an EMBL/GenBank/DDBJ whole genome shotgun (WGS) entry which is preliminary data.</text>
</comment>